<dbReference type="EMBL" id="JBIAZU010000001">
    <property type="protein sequence ID" value="MFF5288278.1"/>
    <property type="molecule type" value="Genomic_DNA"/>
</dbReference>
<name>A0ABW6W5M0_9ACTN</name>
<evidence type="ECO:0000313" key="2">
    <source>
        <dbReference type="Proteomes" id="UP001602245"/>
    </source>
</evidence>
<sequence>MILIWCSGMRKYEGASPEFWLQDQNFACIFSGRAHIRIDEPALYAADVATSDTLEEVRHAAE</sequence>
<reference evidence="1 2" key="1">
    <citation type="submission" date="2024-10" db="EMBL/GenBank/DDBJ databases">
        <title>The Natural Products Discovery Center: Release of the First 8490 Sequenced Strains for Exploring Actinobacteria Biosynthetic Diversity.</title>
        <authorList>
            <person name="Kalkreuter E."/>
            <person name="Kautsar S.A."/>
            <person name="Yang D."/>
            <person name="Bader C.D."/>
            <person name="Teijaro C.N."/>
            <person name="Fluegel L."/>
            <person name="Davis C.M."/>
            <person name="Simpson J.R."/>
            <person name="Lauterbach L."/>
            <person name="Steele A.D."/>
            <person name="Gui C."/>
            <person name="Meng S."/>
            <person name="Li G."/>
            <person name="Viehrig K."/>
            <person name="Ye F."/>
            <person name="Su P."/>
            <person name="Kiefer A.F."/>
            <person name="Nichols A."/>
            <person name="Cepeda A.J."/>
            <person name="Yan W."/>
            <person name="Fan B."/>
            <person name="Jiang Y."/>
            <person name="Adhikari A."/>
            <person name="Zheng C.-J."/>
            <person name="Schuster L."/>
            <person name="Cowan T.M."/>
            <person name="Smanski M.J."/>
            <person name="Chevrette M.G."/>
            <person name="De Carvalho L.P.S."/>
            <person name="Shen B."/>
        </authorList>
    </citation>
    <scope>NUCLEOTIDE SEQUENCE [LARGE SCALE GENOMIC DNA]</scope>
    <source>
        <strain evidence="1 2">NPDC000087</strain>
    </source>
</reference>
<dbReference type="Proteomes" id="UP001602245">
    <property type="component" value="Unassembled WGS sequence"/>
</dbReference>
<gene>
    <name evidence="1" type="ORF">ACFY35_02500</name>
</gene>
<proteinExistence type="predicted"/>
<comment type="caution">
    <text evidence="1">The sequence shown here is derived from an EMBL/GenBank/DDBJ whole genome shotgun (WGS) entry which is preliminary data.</text>
</comment>
<dbReference type="RefSeq" id="WP_020511382.1">
    <property type="nucleotide sequence ID" value="NZ_JBIAZU010000001.1"/>
</dbReference>
<accession>A0ABW6W5M0</accession>
<keyword evidence="2" id="KW-1185">Reference proteome</keyword>
<protein>
    <submittedName>
        <fullName evidence="1">Uncharacterized protein</fullName>
    </submittedName>
</protein>
<organism evidence="1 2">
    <name type="scientific">Paractinoplanes globisporus</name>
    <dbReference type="NCBI Taxonomy" id="113565"/>
    <lineage>
        <taxon>Bacteria</taxon>
        <taxon>Bacillati</taxon>
        <taxon>Actinomycetota</taxon>
        <taxon>Actinomycetes</taxon>
        <taxon>Micromonosporales</taxon>
        <taxon>Micromonosporaceae</taxon>
        <taxon>Paractinoplanes</taxon>
    </lineage>
</organism>
<evidence type="ECO:0000313" key="1">
    <source>
        <dbReference type="EMBL" id="MFF5288278.1"/>
    </source>
</evidence>